<sequence length="147" mass="16312">MLIDPFRNALLGKPVSHVWVGYGSALFVEFGSLTTRVRRDGTDGNPVGEFTLMIEWSWRIEKPRSILGGSCSSERRWPKIISKLLGGIVQEVDTFGALPEIQISLSNGLRILSFMTDSGQPDWALLSERDGLGTLFVKSGRLCLEKE</sequence>
<dbReference type="RefSeq" id="WP_169930914.1">
    <property type="nucleotide sequence ID" value="NZ_PIPR01000001.1"/>
</dbReference>
<name>A0A7Z6ZVJ3_9GAMM</name>
<keyword evidence="2" id="KW-1185">Reference proteome</keyword>
<evidence type="ECO:0000313" key="2">
    <source>
        <dbReference type="Proteomes" id="UP000287766"/>
    </source>
</evidence>
<comment type="caution">
    <text evidence="1">The sequence shown here is derived from an EMBL/GenBank/DDBJ whole genome shotgun (WGS) entry which is preliminary data.</text>
</comment>
<reference evidence="2" key="1">
    <citation type="journal article" date="2018" name="Front. Microbiol.">
        <title>Genome-Based Analysis Reveals the Taxonomy and Diversity of the Family Idiomarinaceae.</title>
        <authorList>
            <person name="Liu Y."/>
            <person name="Lai Q."/>
            <person name="Shao Z."/>
        </authorList>
    </citation>
    <scope>NUCLEOTIDE SEQUENCE [LARGE SCALE GENOMIC DNA]</scope>
    <source>
        <strain evidence="2">KYW314</strain>
    </source>
</reference>
<dbReference type="EMBL" id="PIPR01000001">
    <property type="protein sequence ID" value="RUO42193.1"/>
    <property type="molecule type" value="Genomic_DNA"/>
</dbReference>
<organism evidence="1 2">
    <name type="scientific">Pseudidiomarina aestuarii</name>
    <dbReference type="NCBI Taxonomy" id="624146"/>
    <lineage>
        <taxon>Bacteria</taxon>
        <taxon>Pseudomonadati</taxon>
        <taxon>Pseudomonadota</taxon>
        <taxon>Gammaproteobacteria</taxon>
        <taxon>Alteromonadales</taxon>
        <taxon>Idiomarinaceae</taxon>
        <taxon>Pseudidiomarina</taxon>
    </lineage>
</organism>
<dbReference type="Proteomes" id="UP000287766">
    <property type="component" value="Unassembled WGS sequence"/>
</dbReference>
<protein>
    <submittedName>
        <fullName evidence="1">Uncharacterized protein</fullName>
    </submittedName>
</protein>
<dbReference type="AlphaFoldDB" id="A0A7Z6ZVJ3"/>
<accession>A0A7Z6ZVJ3</accession>
<evidence type="ECO:0000313" key="1">
    <source>
        <dbReference type="EMBL" id="RUO42193.1"/>
    </source>
</evidence>
<proteinExistence type="predicted"/>
<gene>
    <name evidence="1" type="ORF">CWE22_08615</name>
</gene>